<dbReference type="SUPFAM" id="SSF53822">
    <property type="entry name" value="Periplasmic binding protein-like I"/>
    <property type="match status" value="1"/>
</dbReference>
<dbReference type="PANTHER" id="PTHR47235">
    <property type="entry name" value="BLR6548 PROTEIN"/>
    <property type="match status" value="1"/>
</dbReference>
<dbReference type="InterPro" id="IPR028082">
    <property type="entry name" value="Peripla_BP_I"/>
</dbReference>
<dbReference type="RefSeq" id="WP_147846890.1">
    <property type="nucleotide sequence ID" value="NZ_VDUZ01000009.1"/>
</dbReference>
<comment type="caution">
    <text evidence="5">The sequence shown here is derived from an EMBL/GenBank/DDBJ whole genome shotgun (WGS) entry which is preliminary data.</text>
</comment>
<proteinExistence type="inferred from homology"/>
<dbReference type="InterPro" id="IPR006311">
    <property type="entry name" value="TAT_signal"/>
</dbReference>
<feature type="chain" id="PRO_5022727999" evidence="3">
    <location>
        <begin position="21"/>
        <end position="410"/>
    </location>
</feature>
<evidence type="ECO:0000313" key="5">
    <source>
        <dbReference type="EMBL" id="TXL77189.1"/>
    </source>
</evidence>
<evidence type="ECO:0000256" key="2">
    <source>
        <dbReference type="ARBA" id="ARBA00022729"/>
    </source>
</evidence>
<reference evidence="5 6" key="1">
    <citation type="submission" date="2019-06" db="EMBL/GenBank/DDBJ databases">
        <title>New taxonomy in bacterial strain CC-CFT640, isolated from vineyard.</title>
        <authorList>
            <person name="Lin S.-Y."/>
            <person name="Tsai C.-F."/>
            <person name="Young C.-C."/>
        </authorList>
    </citation>
    <scope>NUCLEOTIDE SEQUENCE [LARGE SCALE GENOMIC DNA]</scope>
    <source>
        <strain evidence="5 6">CC-CFT640</strain>
    </source>
</reference>
<dbReference type="Gene3D" id="3.40.50.2300">
    <property type="match status" value="2"/>
</dbReference>
<dbReference type="Proteomes" id="UP000321638">
    <property type="component" value="Unassembled WGS sequence"/>
</dbReference>
<dbReference type="PROSITE" id="PS51318">
    <property type="entry name" value="TAT"/>
    <property type="match status" value="1"/>
</dbReference>
<evidence type="ECO:0000313" key="6">
    <source>
        <dbReference type="Proteomes" id="UP000321638"/>
    </source>
</evidence>
<dbReference type="Pfam" id="PF13458">
    <property type="entry name" value="Peripla_BP_6"/>
    <property type="match status" value="1"/>
</dbReference>
<feature type="signal peptide" evidence="3">
    <location>
        <begin position="1"/>
        <end position="20"/>
    </location>
</feature>
<sequence length="410" mass="43914">MSRGVTRRAALAGVTGASLAACGIGRAAAKSYGPGVTDSEIKLGTTSPYSGPASGFGVYGQAQSAYFQMLNEQGGVNGRKVNLISLDNAYNPPKALEQTRKLVESDNVLAIAGFLGTAPNTSVQKYLNGRKVPSLFLTSGAERFNDPKEYPWIVPLYPTYVAQGSIFARYILDQKPGAKIAVVYLNDDLGKDFLHGLKIGLGDKARSMIVREVSHELTDPSIDSQIIDLKGAGADTLMQFTTSKFAAQGIRKVHDLGWKPLHILASIASGIGATLVPAGVEQSKGIITARWEKLPTDPATLNDPDVVAYAAFVKKHMPSLNIEDNTAVPGYINAFMIAHVLRRCGDDLTRENVLKQATSLKDVAPPMLLPGITLSNSPQDYLAFHGMQLGQFDGTRWVSIGDVIRISAAR</sequence>
<keyword evidence="2 3" id="KW-0732">Signal</keyword>
<dbReference type="OrthoDB" id="8253799at2"/>
<name>A0A5C8PQ25_9HYPH</name>
<comment type="similarity">
    <text evidence="1">Belongs to the leucine-binding protein family.</text>
</comment>
<gene>
    <name evidence="5" type="ORF">FHP25_10525</name>
</gene>
<evidence type="ECO:0000256" key="3">
    <source>
        <dbReference type="SAM" id="SignalP"/>
    </source>
</evidence>
<protein>
    <submittedName>
        <fullName evidence="5">ABC transporter substrate-binding protein</fullName>
    </submittedName>
</protein>
<dbReference type="PROSITE" id="PS51257">
    <property type="entry name" value="PROKAR_LIPOPROTEIN"/>
    <property type="match status" value="1"/>
</dbReference>
<dbReference type="InterPro" id="IPR028081">
    <property type="entry name" value="Leu-bd"/>
</dbReference>
<dbReference type="AlphaFoldDB" id="A0A5C8PQ25"/>
<dbReference type="PANTHER" id="PTHR47235:SF1">
    <property type="entry name" value="BLR6548 PROTEIN"/>
    <property type="match status" value="1"/>
</dbReference>
<accession>A0A5C8PQ25</accession>
<organism evidence="5 6">
    <name type="scientific">Vineibacter terrae</name>
    <dbReference type="NCBI Taxonomy" id="2586908"/>
    <lineage>
        <taxon>Bacteria</taxon>
        <taxon>Pseudomonadati</taxon>
        <taxon>Pseudomonadota</taxon>
        <taxon>Alphaproteobacteria</taxon>
        <taxon>Hyphomicrobiales</taxon>
        <taxon>Vineibacter</taxon>
    </lineage>
</organism>
<feature type="domain" description="Leucine-binding protein" evidence="4">
    <location>
        <begin position="40"/>
        <end position="393"/>
    </location>
</feature>
<evidence type="ECO:0000256" key="1">
    <source>
        <dbReference type="ARBA" id="ARBA00010062"/>
    </source>
</evidence>
<dbReference type="CDD" id="cd06343">
    <property type="entry name" value="PBP1_ABC_ligand_binding-like"/>
    <property type="match status" value="1"/>
</dbReference>
<dbReference type="EMBL" id="VDUZ01000009">
    <property type="protein sequence ID" value="TXL77189.1"/>
    <property type="molecule type" value="Genomic_DNA"/>
</dbReference>
<keyword evidence="6" id="KW-1185">Reference proteome</keyword>
<evidence type="ECO:0000259" key="4">
    <source>
        <dbReference type="Pfam" id="PF13458"/>
    </source>
</evidence>